<feature type="transmembrane region" description="Helical" evidence="1">
    <location>
        <begin position="83"/>
        <end position="103"/>
    </location>
</feature>
<protein>
    <submittedName>
        <fullName evidence="2">Uncharacterized protein</fullName>
    </submittedName>
</protein>
<reference evidence="2 3" key="1">
    <citation type="submission" date="2019-07" db="EMBL/GenBank/DDBJ databases">
        <title>Annotation for the trematode Paragonimus westermani.</title>
        <authorList>
            <person name="Choi Y.-J."/>
        </authorList>
    </citation>
    <scope>NUCLEOTIDE SEQUENCE [LARGE SCALE GENOMIC DNA]</scope>
    <source>
        <strain evidence="2">180907_Pwestermani</strain>
    </source>
</reference>
<dbReference type="Proteomes" id="UP000699462">
    <property type="component" value="Unassembled WGS sequence"/>
</dbReference>
<evidence type="ECO:0000313" key="2">
    <source>
        <dbReference type="EMBL" id="KAF8567168.1"/>
    </source>
</evidence>
<proteinExistence type="predicted"/>
<keyword evidence="3" id="KW-1185">Reference proteome</keyword>
<feature type="transmembrane region" description="Helical" evidence="1">
    <location>
        <begin position="115"/>
        <end position="132"/>
    </location>
</feature>
<dbReference type="OrthoDB" id="6265816at2759"/>
<dbReference type="AlphaFoldDB" id="A0A8T0DJL7"/>
<accession>A0A8T0DJL7</accession>
<keyword evidence="1" id="KW-0472">Membrane</keyword>
<comment type="caution">
    <text evidence="2">The sequence shown here is derived from an EMBL/GenBank/DDBJ whole genome shotgun (WGS) entry which is preliminary data.</text>
</comment>
<feature type="transmembrane region" description="Helical" evidence="1">
    <location>
        <begin position="12"/>
        <end position="32"/>
    </location>
</feature>
<dbReference type="EMBL" id="JTDF01004137">
    <property type="protein sequence ID" value="KAF8567168.1"/>
    <property type="molecule type" value="Genomic_DNA"/>
</dbReference>
<keyword evidence="1" id="KW-1133">Transmembrane helix</keyword>
<sequence length="133" mass="14409">MGGSSERNLVTAWKVCTTAVLAVAAILANLSYNVNEHLTDALNSNSRLQQFAGMNIFGIMLPVIGAMFTILSNHINRKYERKFIMSAIAFSCGAAVALLIATITVMREELLDHNAWLLSATMVGVFNLAVTAF</sequence>
<feature type="transmembrane region" description="Helical" evidence="1">
    <location>
        <begin position="52"/>
        <end position="71"/>
    </location>
</feature>
<gene>
    <name evidence="2" type="ORF">P879_02224</name>
</gene>
<name>A0A8T0DJL7_9TREM</name>
<evidence type="ECO:0000313" key="3">
    <source>
        <dbReference type="Proteomes" id="UP000699462"/>
    </source>
</evidence>
<evidence type="ECO:0000256" key="1">
    <source>
        <dbReference type="SAM" id="Phobius"/>
    </source>
</evidence>
<keyword evidence="1" id="KW-0812">Transmembrane</keyword>
<organism evidence="2 3">
    <name type="scientific">Paragonimus westermani</name>
    <dbReference type="NCBI Taxonomy" id="34504"/>
    <lineage>
        <taxon>Eukaryota</taxon>
        <taxon>Metazoa</taxon>
        <taxon>Spiralia</taxon>
        <taxon>Lophotrochozoa</taxon>
        <taxon>Platyhelminthes</taxon>
        <taxon>Trematoda</taxon>
        <taxon>Digenea</taxon>
        <taxon>Plagiorchiida</taxon>
        <taxon>Troglotremata</taxon>
        <taxon>Troglotrematidae</taxon>
        <taxon>Paragonimus</taxon>
    </lineage>
</organism>